<sequence length="77" mass="8759">KTADEDHNVRILITKRVLEFLELALHTSTSLKIPPGLSSLQNELSVFAGQFLSLVKHNQAVFEEYYNNIIDQLKSCE</sequence>
<evidence type="ECO:0000256" key="1">
    <source>
        <dbReference type="ARBA" id="ARBA00010954"/>
    </source>
</evidence>
<keyword evidence="3" id="KW-1185">Reference proteome</keyword>
<evidence type="ECO:0000313" key="3">
    <source>
        <dbReference type="Proteomes" id="UP001054945"/>
    </source>
</evidence>
<organism evidence="2 3">
    <name type="scientific">Caerostris extrusa</name>
    <name type="common">Bark spider</name>
    <name type="synonym">Caerostris bankana</name>
    <dbReference type="NCBI Taxonomy" id="172846"/>
    <lineage>
        <taxon>Eukaryota</taxon>
        <taxon>Metazoa</taxon>
        <taxon>Ecdysozoa</taxon>
        <taxon>Arthropoda</taxon>
        <taxon>Chelicerata</taxon>
        <taxon>Arachnida</taxon>
        <taxon>Araneae</taxon>
        <taxon>Araneomorphae</taxon>
        <taxon>Entelegynae</taxon>
        <taxon>Araneoidea</taxon>
        <taxon>Araneidae</taxon>
        <taxon>Caerostris</taxon>
    </lineage>
</organism>
<proteinExistence type="inferred from homology"/>
<evidence type="ECO:0000313" key="2">
    <source>
        <dbReference type="EMBL" id="GIZ01046.1"/>
    </source>
</evidence>
<dbReference type="Proteomes" id="UP001054945">
    <property type="component" value="Unassembled WGS sequence"/>
</dbReference>
<feature type="non-terminal residue" evidence="2">
    <location>
        <position position="1"/>
    </location>
</feature>
<dbReference type="EMBL" id="BPLR01001245">
    <property type="protein sequence ID" value="GIZ01046.1"/>
    <property type="molecule type" value="Genomic_DNA"/>
</dbReference>
<comment type="caution">
    <text evidence="2">The sequence shown here is derived from an EMBL/GenBank/DDBJ whole genome shotgun (WGS) entry which is preliminary data.</text>
</comment>
<gene>
    <name evidence="2" type="primary">TCP11L1</name>
    <name evidence="2" type="ORF">CEXT_268461</name>
</gene>
<accession>A0AAV4Y3P3</accession>
<name>A0AAV4Y3P3_CAEEX</name>
<reference evidence="2 3" key="1">
    <citation type="submission" date="2021-06" db="EMBL/GenBank/DDBJ databases">
        <title>Caerostris extrusa draft genome.</title>
        <authorList>
            <person name="Kono N."/>
            <person name="Arakawa K."/>
        </authorList>
    </citation>
    <scope>NUCLEOTIDE SEQUENCE [LARGE SCALE GENOMIC DNA]</scope>
</reference>
<dbReference type="InterPro" id="IPR008862">
    <property type="entry name" value="Tcp11"/>
</dbReference>
<dbReference type="Pfam" id="PF05794">
    <property type="entry name" value="Tcp11"/>
    <property type="match status" value="1"/>
</dbReference>
<protein>
    <submittedName>
        <fullName evidence="2">T-complex protein 11-like protein 1</fullName>
    </submittedName>
</protein>
<comment type="similarity">
    <text evidence="1">Belongs to the TCP11 family.</text>
</comment>
<dbReference type="AlphaFoldDB" id="A0AAV4Y3P3"/>